<comment type="cofactor">
    <cofactor evidence="1">
        <name>FAD</name>
        <dbReference type="ChEBI" id="CHEBI:57692"/>
    </cofactor>
</comment>
<proteinExistence type="predicted"/>
<evidence type="ECO:0000256" key="4">
    <source>
        <dbReference type="ARBA" id="ARBA00023002"/>
    </source>
</evidence>
<sequence length="397" mass="41444">MSSPGHVLVVGASAAGLGTAEALRRKGYQGRLTLLGAESGPPYDRPPLSKQVLSGAWEPDKARLRPQDALDGLDATFVLGDPAVSLDAARRRVETASGRTLTADAVVVATGVRARPLPGPGGLRGVHVVRTLDDSAALRADLVSARRLVVVGDGVLGAEAAATARLMGLEVCVVGPQPSPMTDQLGPFAAGHLAALHTRNGVVLRGGTLVESLLSREGRVAGVRLVGGEELEADVVVAAIGCTPATDWLTGSGLELDDGVVCDAYCRAADGVWAAGDVARWHHAGVGRPMRLENRANATEQALAVAGNILGENRPYLPVPSFWTDQFQVKIQVLGTPTADTSPEVVDGDPAQGRFVVRYDAPEGPTGVLGWNMPKQTRLHRAVLTDRFTRPPEPAGR</sequence>
<dbReference type="PRINTS" id="PR00411">
    <property type="entry name" value="PNDRDTASEI"/>
</dbReference>
<evidence type="ECO:0000313" key="8">
    <source>
        <dbReference type="Proteomes" id="UP001183777"/>
    </source>
</evidence>
<dbReference type="InterPro" id="IPR016156">
    <property type="entry name" value="FAD/NAD-linked_Rdtase_dimer_sf"/>
</dbReference>
<keyword evidence="3" id="KW-0274">FAD</keyword>
<dbReference type="PRINTS" id="PR00368">
    <property type="entry name" value="FADPNR"/>
</dbReference>
<dbReference type="PANTHER" id="PTHR43557:SF2">
    <property type="entry name" value="RIESKE DOMAIN-CONTAINING PROTEIN-RELATED"/>
    <property type="match status" value="1"/>
</dbReference>
<dbReference type="InterPro" id="IPR050446">
    <property type="entry name" value="FAD-oxidoreductase/Apoptosis"/>
</dbReference>
<keyword evidence="8" id="KW-1185">Reference proteome</keyword>
<evidence type="ECO:0000256" key="1">
    <source>
        <dbReference type="ARBA" id="ARBA00001974"/>
    </source>
</evidence>
<keyword evidence="2" id="KW-0285">Flavoprotein</keyword>
<comment type="caution">
    <text evidence="7">The sequence shown here is derived from an EMBL/GenBank/DDBJ whole genome shotgun (WGS) entry which is preliminary data.</text>
</comment>
<dbReference type="EMBL" id="JAVREX010000006">
    <property type="protein sequence ID" value="MDT0429429.1"/>
    <property type="molecule type" value="Genomic_DNA"/>
</dbReference>
<feature type="domain" description="FAD/NAD(P)-binding" evidence="5">
    <location>
        <begin position="6"/>
        <end position="301"/>
    </location>
</feature>
<feature type="domain" description="Reductase C-terminal" evidence="6">
    <location>
        <begin position="322"/>
        <end position="388"/>
    </location>
</feature>
<accession>A0ABU2RKS3</accession>
<dbReference type="Gene3D" id="3.50.50.60">
    <property type="entry name" value="FAD/NAD(P)-binding domain"/>
    <property type="match status" value="2"/>
</dbReference>
<dbReference type="SUPFAM" id="SSF51905">
    <property type="entry name" value="FAD/NAD(P)-binding domain"/>
    <property type="match status" value="2"/>
</dbReference>
<evidence type="ECO:0000256" key="3">
    <source>
        <dbReference type="ARBA" id="ARBA00022827"/>
    </source>
</evidence>
<dbReference type="Proteomes" id="UP001183777">
    <property type="component" value="Unassembled WGS sequence"/>
</dbReference>
<dbReference type="Pfam" id="PF07992">
    <property type="entry name" value="Pyr_redox_2"/>
    <property type="match status" value="1"/>
</dbReference>
<dbReference type="InterPro" id="IPR028202">
    <property type="entry name" value="Reductase_C"/>
</dbReference>
<name>A0ABU2RKS3_9ACTN</name>
<dbReference type="PANTHER" id="PTHR43557">
    <property type="entry name" value="APOPTOSIS-INDUCING FACTOR 1"/>
    <property type="match status" value="1"/>
</dbReference>
<dbReference type="SUPFAM" id="SSF55424">
    <property type="entry name" value="FAD/NAD-linked reductases, dimerisation (C-terminal) domain"/>
    <property type="match status" value="1"/>
</dbReference>
<reference evidence="8" key="1">
    <citation type="submission" date="2023-07" db="EMBL/GenBank/DDBJ databases">
        <title>30 novel species of actinomycetes from the DSMZ collection.</title>
        <authorList>
            <person name="Nouioui I."/>
        </authorList>
    </citation>
    <scope>NUCLEOTIDE SEQUENCE [LARGE SCALE GENOMIC DNA]</scope>
    <source>
        <strain evidence="8">DSM 41770</strain>
    </source>
</reference>
<dbReference type="Gene3D" id="3.30.390.30">
    <property type="match status" value="1"/>
</dbReference>
<dbReference type="InterPro" id="IPR023753">
    <property type="entry name" value="FAD/NAD-binding_dom"/>
</dbReference>
<evidence type="ECO:0000259" key="5">
    <source>
        <dbReference type="Pfam" id="PF07992"/>
    </source>
</evidence>
<evidence type="ECO:0000313" key="7">
    <source>
        <dbReference type="EMBL" id="MDT0429429.1"/>
    </source>
</evidence>
<evidence type="ECO:0000259" key="6">
    <source>
        <dbReference type="Pfam" id="PF14759"/>
    </source>
</evidence>
<keyword evidence="4" id="KW-0560">Oxidoreductase</keyword>
<gene>
    <name evidence="7" type="ORF">RM649_17510</name>
</gene>
<dbReference type="RefSeq" id="WP_311657439.1">
    <property type="nucleotide sequence ID" value="NZ_JAVREX010000006.1"/>
</dbReference>
<dbReference type="Pfam" id="PF14759">
    <property type="entry name" value="Reductase_C"/>
    <property type="match status" value="1"/>
</dbReference>
<protein>
    <submittedName>
        <fullName evidence="7">FAD-dependent oxidoreductase</fullName>
    </submittedName>
</protein>
<evidence type="ECO:0000256" key="2">
    <source>
        <dbReference type="ARBA" id="ARBA00022630"/>
    </source>
</evidence>
<organism evidence="7 8">
    <name type="scientific">Streptomyces salyersiae</name>
    <dbReference type="NCBI Taxonomy" id="3075530"/>
    <lineage>
        <taxon>Bacteria</taxon>
        <taxon>Bacillati</taxon>
        <taxon>Actinomycetota</taxon>
        <taxon>Actinomycetes</taxon>
        <taxon>Kitasatosporales</taxon>
        <taxon>Streptomycetaceae</taxon>
        <taxon>Streptomyces</taxon>
    </lineage>
</organism>
<dbReference type="InterPro" id="IPR036188">
    <property type="entry name" value="FAD/NAD-bd_sf"/>
</dbReference>